<protein>
    <submittedName>
        <fullName evidence="2">Uncharacterized protein</fullName>
    </submittedName>
</protein>
<accession>A0AAD9L252</accession>
<feature type="region of interest" description="Disordered" evidence="1">
    <location>
        <begin position="48"/>
        <end position="73"/>
    </location>
</feature>
<dbReference type="EMBL" id="JAODUO010000387">
    <property type="protein sequence ID" value="KAK2181636.1"/>
    <property type="molecule type" value="Genomic_DNA"/>
</dbReference>
<gene>
    <name evidence="2" type="ORF">NP493_386g01016</name>
</gene>
<name>A0AAD9L252_RIDPI</name>
<evidence type="ECO:0000256" key="1">
    <source>
        <dbReference type="SAM" id="MobiDB-lite"/>
    </source>
</evidence>
<reference evidence="2" key="1">
    <citation type="journal article" date="2023" name="Mol. Biol. Evol.">
        <title>Third-Generation Sequencing Reveals the Adaptive Role of the Epigenome in Three Deep-Sea Polychaetes.</title>
        <authorList>
            <person name="Perez M."/>
            <person name="Aroh O."/>
            <person name="Sun Y."/>
            <person name="Lan Y."/>
            <person name="Juniper S.K."/>
            <person name="Young C.R."/>
            <person name="Angers B."/>
            <person name="Qian P.Y."/>
        </authorList>
    </citation>
    <scope>NUCLEOTIDE SEQUENCE</scope>
    <source>
        <strain evidence="2">R07B-5</strain>
    </source>
</reference>
<sequence length="73" mass="7566">MPDLLHVVPVCDDAVLDGVLQSEDTPLALGLVTDIAVLLSHADHDTLMPGSADDGREHGPRSVVSCETGLAHA</sequence>
<proteinExistence type="predicted"/>
<organism evidence="2 3">
    <name type="scientific">Ridgeia piscesae</name>
    <name type="common">Tubeworm</name>
    <dbReference type="NCBI Taxonomy" id="27915"/>
    <lineage>
        <taxon>Eukaryota</taxon>
        <taxon>Metazoa</taxon>
        <taxon>Spiralia</taxon>
        <taxon>Lophotrochozoa</taxon>
        <taxon>Annelida</taxon>
        <taxon>Polychaeta</taxon>
        <taxon>Sedentaria</taxon>
        <taxon>Canalipalpata</taxon>
        <taxon>Sabellida</taxon>
        <taxon>Siboglinidae</taxon>
        <taxon>Ridgeia</taxon>
    </lineage>
</organism>
<dbReference type="AlphaFoldDB" id="A0AAD9L252"/>
<keyword evidence="3" id="KW-1185">Reference proteome</keyword>
<dbReference type="Proteomes" id="UP001209878">
    <property type="component" value="Unassembled WGS sequence"/>
</dbReference>
<evidence type="ECO:0000313" key="2">
    <source>
        <dbReference type="EMBL" id="KAK2181636.1"/>
    </source>
</evidence>
<comment type="caution">
    <text evidence="2">The sequence shown here is derived from an EMBL/GenBank/DDBJ whole genome shotgun (WGS) entry which is preliminary data.</text>
</comment>
<evidence type="ECO:0000313" key="3">
    <source>
        <dbReference type="Proteomes" id="UP001209878"/>
    </source>
</evidence>